<feature type="domain" description="Pyridine nucleotide-disulphide oxidoreductase dimerisation" evidence="8">
    <location>
        <begin position="346"/>
        <end position="453"/>
    </location>
</feature>
<dbReference type="PANTHER" id="PTHR43014:SF4">
    <property type="entry name" value="PYRIDINE NUCLEOTIDE-DISULFIDE OXIDOREDUCTASE RCLA-RELATED"/>
    <property type="match status" value="1"/>
</dbReference>
<dbReference type="Pfam" id="PF07992">
    <property type="entry name" value="Pyr_redox_2"/>
    <property type="match status" value="1"/>
</dbReference>
<comment type="similarity">
    <text evidence="1">Belongs to the class-I pyridine nucleotide-disulfide oxidoreductase family.</text>
</comment>
<feature type="active site" description="Proton acceptor" evidence="5">
    <location>
        <position position="444"/>
    </location>
</feature>
<dbReference type="InterPro" id="IPR023753">
    <property type="entry name" value="FAD/NAD-binding_dom"/>
</dbReference>
<comment type="cofactor">
    <cofactor evidence="6">
        <name>FAD</name>
        <dbReference type="ChEBI" id="CHEBI:57692"/>
    </cofactor>
    <text evidence="6">Binds 1 FAD per subunit.</text>
</comment>
<sequence length="460" mass="50393">MKKFDAIIIGSGQGGAPLAKALAKAKWKTALIEKKFAGGTCINYGCTPTKTIISCAKTAYNVKHAKEWGINAAKHEVDIRTIMKFKNRVVNESRNGLHNSLTSTPHLTYIEGAAKFTGFKELSVELSKGGIMQLKAEKIFIDAGASPAIPAIEGLDEIKYYTSQSLLDLKEIPESLIIIGGSYIALEFGQTYSRFGSKVTILERSKDFLPKEDRDIALCIQQILETENIHIHTGVDVSGVKKSGRKISVAFTENNKTSSLSATHLLIATGRKPNTKPLDLEITNVATDERGFIKVNDKLETSANGIYAIGDVTGEPQFTHISYNDYVILKDNLLNGKNNSTQNRQVPYCMFTDPQLARTGISETEARKQKLHYKVATLSMKHVARARETNHTKGMMKAVVDADTKQILGAAIIGEEAGETIAALQMAMLGKITYTQLAEMVIAHPTYAESINNLFLPLIK</sequence>
<feature type="disulfide bond" description="Redox-active" evidence="7">
    <location>
        <begin position="41"/>
        <end position="46"/>
    </location>
</feature>
<feature type="binding site" evidence="6">
    <location>
        <position position="203"/>
    </location>
    <ligand>
        <name>NAD(+)</name>
        <dbReference type="ChEBI" id="CHEBI:57540"/>
    </ligand>
</feature>
<evidence type="ECO:0000256" key="2">
    <source>
        <dbReference type="ARBA" id="ARBA00022630"/>
    </source>
</evidence>
<dbReference type="Gene3D" id="3.50.50.60">
    <property type="entry name" value="FAD/NAD(P)-binding domain"/>
    <property type="match status" value="2"/>
</dbReference>
<dbReference type="RefSeq" id="WP_090663151.1">
    <property type="nucleotide sequence ID" value="NZ_FOXQ01000020.1"/>
</dbReference>
<evidence type="ECO:0000256" key="3">
    <source>
        <dbReference type="ARBA" id="ARBA00022827"/>
    </source>
</evidence>
<dbReference type="InterPro" id="IPR001100">
    <property type="entry name" value="Pyr_nuc-diS_OxRdtase"/>
</dbReference>
<feature type="binding site" evidence="6">
    <location>
        <position position="270"/>
    </location>
    <ligand>
        <name>NAD(+)</name>
        <dbReference type="ChEBI" id="CHEBI:57540"/>
    </ligand>
</feature>
<dbReference type="Gene3D" id="3.30.390.30">
    <property type="match status" value="1"/>
</dbReference>
<dbReference type="OrthoDB" id="9800167at2"/>
<evidence type="ECO:0000313" key="10">
    <source>
        <dbReference type="EMBL" id="SFQ54648.1"/>
    </source>
</evidence>
<keyword evidence="10" id="KW-0670">Pyruvate</keyword>
<dbReference type="GO" id="GO:0003955">
    <property type="term" value="F:NAD(P)H dehydrogenase (quinone) activity"/>
    <property type="evidence" value="ECO:0007669"/>
    <property type="project" value="TreeGrafter"/>
</dbReference>
<dbReference type="PRINTS" id="PR00411">
    <property type="entry name" value="PNDRDTASEI"/>
</dbReference>
<dbReference type="EMBL" id="FOXQ01000020">
    <property type="protein sequence ID" value="SFQ54648.1"/>
    <property type="molecule type" value="Genomic_DNA"/>
</dbReference>
<dbReference type="FunFam" id="3.30.390.30:FF:000001">
    <property type="entry name" value="Dihydrolipoyl dehydrogenase"/>
    <property type="match status" value="1"/>
</dbReference>
<dbReference type="Proteomes" id="UP000199031">
    <property type="component" value="Unassembled WGS sequence"/>
</dbReference>
<dbReference type="Pfam" id="PF02852">
    <property type="entry name" value="Pyr_redox_dim"/>
    <property type="match status" value="1"/>
</dbReference>
<proteinExistence type="inferred from homology"/>
<keyword evidence="6" id="KW-0547">Nucleotide-binding</keyword>
<dbReference type="GO" id="GO:0050660">
    <property type="term" value="F:flavin adenine dinucleotide binding"/>
    <property type="evidence" value="ECO:0007669"/>
    <property type="project" value="TreeGrafter"/>
</dbReference>
<feature type="domain" description="FAD/NAD(P)-binding" evidence="9">
    <location>
        <begin position="5"/>
        <end position="322"/>
    </location>
</feature>
<gene>
    <name evidence="10" type="ORF">SAMN05444277_12018</name>
</gene>
<evidence type="ECO:0000256" key="6">
    <source>
        <dbReference type="PIRSR" id="PIRSR000350-3"/>
    </source>
</evidence>
<evidence type="ECO:0000259" key="9">
    <source>
        <dbReference type="Pfam" id="PF07992"/>
    </source>
</evidence>
<dbReference type="AlphaFoldDB" id="A0A1I5ZE23"/>
<keyword evidence="6" id="KW-0520">NAD</keyword>
<evidence type="ECO:0000259" key="8">
    <source>
        <dbReference type="Pfam" id="PF02852"/>
    </source>
</evidence>
<dbReference type="InterPro" id="IPR036188">
    <property type="entry name" value="FAD/NAD-bd_sf"/>
</dbReference>
<accession>A0A1I5ZE23</accession>
<keyword evidence="3 6" id="KW-0274">FAD</keyword>
<dbReference type="InterPro" id="IPR016156">
    <property type="entry name" value="FAD/NAD-linked_Rdtase_dimer_sf"/>
</dbReference>
<dbReference type="SUPFAM" id="SSF51905">
    <property type="entry name" value="FAD/NAD(P)-binding domain"/>
    <property type="match status" value="1"/>
</dbReference>
<dbReference type="PANTHER" id="PTHR43014">
    <property type="entry name" value="MERCURIC REDUCTASE"/>
    <property type="match status" value="1"/>
</dbReference>
<keyword evidence="2" id="KW-0285">Flavoprotein</keyword>
<protein>
    <submittedName>
        <fullName evidence="10">Pyruvate/2-oxoglutarate dehydrogenase complex, dihydrolipoamide dehydrogenase (E3) component</fullName>
    </submittedName>
</protein>
<feature type="binding site" evidence="6">
    <location>
        <begin position="180"/>
        <end position="187"/>
    </location>
    <ligand>
        <name>NAD(+)</name>
        <dbReference type="ChEBI" id="CHEBI:57540"/>
    </ligand>
</feature>
<evidence type="ECO:0000313" key="11">
    <source>
        <dbReference type="Proteomes" id="UP000199031"/>
    </source>
</evidence>
<name>A0A1I5ZE23_9BACT</name>
<reference evidence="10 11" key="1">
    <citation type="submission" date="2016-10" db="EMBL/GenBank/DDBJ databases">
        <authorList>
            <person name="de Groot N.N."/>
        </authorList>
    </citation>
    <scope>NUCLEOTIDE SEQUENCE [LARGE SCALE GENOMIC DNA]</scope>
    <source>
        <strain evidence="10 11">DSM 28286</strain>
    </source>
</reference>
<dbReference type="STRING" id="1465490.SAMN05444277_12018"/>
<keyword evidence="4" id="KW-0560">Oxidoreductase</keyword>
<dbReference type="PIRSF" id="PIRSF000350">
    <property type="entry name" value="Mercury_reductase_MerA"/>
    <property type="match status" value="1"/>
</dbReference>
<organism evidence="10 11">
    <name type="scientific">Parafilimonas terrae</name>
    <dbReference type="NCBI Taxonomy" id="1465490"/>
    <lineage>
        <taxon>Bacteria</taxon>
        <taxon>Pseudomonadati</taxon>
        <taxon>Bacteroidota</taxon>
        <taxon>Chitinophagia</taxon>
        <taxon>Chitinophagales</taxon>
        <taxon>Chitinophagaceae</taxon>
        <taxon>Parafilimonas</taxon>
    </lineage>
</organism>
<keyword evidence="11" id="KW-1185">Reference proteome</keyword>
<feature type="binding site" evidence="6">
    <location>
        <position position="311"/>
    </location>
    <ligand>
        <name>FAD</name>
        <dbReference type="ChEBI" id="CHEBI:57692"/>
    </ligand>
</feature>
<feature type="binding site" evidence="6">
    <location>
        <position position="50"/>
    </location>
    <ligand>
        <name>FAD</name>
        <dbReference type="ChEBI" id="CHEBI:57692"/>
    </ligand>
</feature>
<evidence type="ECO:0000256" key="1">
    <source>
        <dbReference type="ARBA" id="ARBA00007532"/>
    </source>
</evidence>
<evidence type="ECO:0000256" key="7">
    <source>
        <dbReference type="PIRSR" id="PIRSR000350-4"/>
    </source>
</evidence>
<dbReference type="SUPFAM" id="SSF55424">
    <property type="entry name" value="FAD/NAD-linked reductases, dimerisation (C-terminal) domain"/>
    <property type="match status" value="1"/>
</dbReference>
<dbReference type="PRINTS" id="PR00368">
    <property type="entry name" value="FADPNR"/>
</dbReference>
<evidence type="ECO:0000256" key="4">
    <source>
        <dbReference type="ARBA" id="ARBA00023002"/>
    </source>
</evidence>
<dbReference type="InterPro" id="IPR004099">
    <property type="entry name" value="Pyr_nucl-diS_OxRdtase_dimer"/>
</dbReference>
<evidence type="ECO:0000256" key="5">
    <source>
        <dbReference type="PIRSR" id="PIRSR000350-2"/>
    </source>
</evidence>